<keyword evidence="5" id="KW-0067">ATP-binding</keyword>
<evidence type="ECO:0000256" key="1">
    <source>
        <dbReference type="ARBA" id="ARBA00006219"/>
    </source>
</evidence>
<keyword evidence="8" id="KW-0479">Metal-binding</keyword>
<keyword evidence="11" id="KW-1185">Reference proteome</keyword>
<dbReference type="Pfam" id="PF01636">
    <property type="entry name" value="APH"/>
    <property type="match status" value="1"/>
</dbReference>
<feature type="binding site" evidence="8">
    <location>
        <position position="189"/>
    </location>
    <ligand>
        <name>Mg(2+)</name>
        <dbReference type="ChEBI" id="CHEBI:18420"/>
    </ligand>
</feature>
<dbReference type="PANTHER" id="PTHR21310">
    <property type="entry name" value="AMINOGLYCOSIDE PHOSPHOTRANSFERASE-RELATED-RELATED"/>
    <property type="match status" value="1"/>
</dbReference>
<evidence type="ECO:0000256" key="2">
    <source>
        <dbReference type="ARBA" id="ARBA00022679"/>
    </source>
</evidence>
<dbReference type="GO" id="GO:0046677">
    <property type="term" value="P:response to antibiotic"/>
    <property type="evidence" value="ECO:0007669"/>
    <property type="project" value="UniProtKB-KW"/>
</dbReference>
<keyword evidence="3" id="KW-0547">Nucleotide-binding</keyword>
<dbReference type="GO" id="GO:0016773">
    <property type="term" value="F:phosphotransferase activity, alcohol group as acceptor"/>
    <property type="evidence" value="ECO:0007669"/>
    <property type="project" value="InterPro"/>
</dbReference>
<dbReference type="PANTHER" id="PTHR21310:SF41">
    <property type="entry name" value="3'-PHOSPHOTRANSFERASE, PUTATIVE-RELATED"/>
    <property type="match status" value="1"/>
</dbReference>
<feature type="binding site" evidence="8">
    <location>
        <position position="174"/>
    </location>
    <ligand>
        <name>Mg(2+)</name>
        <dbReference type="ChEBI" id="CHEBI:18420"/>
    </ligand>
</feature>
<dbReference type="InterPro" id="IPR011009">
    <property type="entry name" value="Kinase-like_dom_sf"/>
</dbReference>
<accession>A0A4R7ZEI9</accession>
<protein>
    <submittedName>
        <fullName evidence="10">Streptomycin 3'-kinase</fullName>
    </submittedName>
</protein>
<evidence type="ECO:0000313" key="10">
    <source>
        <dbReference type="EMBL" id="TDW15485.1"/>
    </source>
</evidence>
<keyword evidence="4 10" id="KW-0418">Kinase</keyword>
<keyword evidence="2" id="KW-0808">Transferase</keyword>
<dbReference type="Proteomes" id="UP000295447">
    <property type="component" value="Unassembled WGS sequence"/>
</dbReference>
<dbReference type="InterPro" id="IPR002575">
    <property type="entry name" value="Aminoglycoside_PTrfase"/>
</dbReference>
<comment type="similarity">
    <text evidence="1">Belongs to the aminoglycoside phosphotransferase family.</text>
</comment>
<dbReference type="GO" id="GO:0016301">
    <property type="term" value="F:kinase activity"/>
    <property type="evidence" value="ECO:0007669"/>
    <property type="project" value="UniProtKB-KW"/>
</dbReference>
<dbReference type="AlphaFoldDB" id="A0A4R7ZEI9"/>
<dbReference type="SUPFAM" id="SSF56112">
    <property type="entry name" value="Protein kinase-like (PK-like)"/>
    <property type="match status" value="1"/>
</dbReference>
<gene>
    <name evidence="10" type="ORF">EV650_6967</name>
</gene>
<dbReference type="OrthoDB" id="3806873at2"/>
<sequence>MLSDDWAPVEIGESDTSVYRRGGVFAKCCGPSGVAELVAERDRVEWLAGTGLPGASVVDWLESADGACLMTSAVPGVAGDTLPPAAYDRAMRSFGAVLRDLHSLTDCPFERPLADVIATATDVVRRDAVNPDFLTDEWRLLKPSELLDQVIAERPYIESVLDPVVCHGDACLPNIFFDPETLEVTGLIDLGRLGIADRYSDLALTTIQFHDEWSADSTPFLEAYGVPEPDRRRLHFFRLLDPLTWG</sequence>
<dbReference type="RefSeq" id="WP_134123342.1">
    <property type="nucleotide sequence ID" value="NZ_SODF01000003.1"/>
</dbReference>
<evidence type="ECO:0000259" key="9">
    <source>
        <dbReference type="Pfam" id="PF01636"/>
    </source>
</evidence>
<evidence type="ECO:0000313" key="11">
    <source>
        <dbReference type="Proteomes" id="UP000295447"/>
    </source>
</evidence>
<feature type="active site" description="Proton acceptor" evidence="7">
    <location>
        <position position="169"/>
    </location>
</feature>
<dbReference type="CDD" id="cd05150">
    <property type="entry name" value="APH"/>
    <property type="match status" value="1"/>
</dbReference>
<proteinExistence type="inferred from homology"/>
<dbReference type="EMBL" id="SODF01000003">
    <property type="protein sequence ID" value="TDW15485.1"/>
    <property type="molecule type" value="Genomic_DNA"/>
</dbReference>
<dbReference type="InterPro" id="IPR051678">
    <property type="entry name" value="AGP_Transferase"/>
</dbReference>
<keyword evidence="6" id="KW-0046">Antibiotic resistance</keyword>
<reference evidence="10 11" key="1">
    <citation type="submission" date="2019-03" db="EMBL/GenBank/DDBJ databases">
        <title>Genomic Encyclopedia of Type Strains, Phase III (KMG-III): the genomes of soil and plant-associated and newly described type strains.</title>
        <authorList>
            <person name="Whitman W."/>
        </authorList>
    </citation>
    <scope>NUCLEOTIDE SEQUENCE [LARGE SCALE GENOMIC DNA]</scope>
    <source>
        <strain evidence="10 11">VKM Ac-2570</strain>
    </source>
</reference>
<feature type="domain" description="Aminoglycoside phosphotransferase" evidence="9">
    <location>
        <begin position="7"/>
        <end position="235"/>
    </location>
</feature>
<evidence type="ECO:0000256" key="3">
    <source>
        <dbReference type="ARBA" id="ARBA00022741"/>
    </source>
</evidence>
<comment type="caution">
    <text evidence="10">The sequence shown here is derived from an EMBL/GenBank/DDBJ whole genome shotgun (WGS) entry which is preliminary data.</text>
</comment>
<dbReference type="InterPro" id="IPR024165">
    <property type="entry name" value="Kan/Strep_kinase"/>
</dbReference>
<evidence type="ECO:0000256" key="8">
    <source>
        <dbReference type="PIRSR" id="PIRSR000706-2"/>
    </source>
</evidence>
<dbReference type="PIRSF" id="PIRSF000706">
    <property type="entry name" value="Kanamycin_kin"/>
    <property type="match status" value="1"/>
</dbReference>
<evidence type="ECO:0000256" key="7">
    <source>
        <dbReference type="PIRSR" id="PIRSR000706-1"/>
    </source>
</evidence>
<dbReference type="Gene3D" id="3.90.1200.10">
    <property type="match status" value="1"/>
</dbReference>
<keyword evidence="8" id="KW-0460">Magnesium</keyword>
<dbReference type="Gene3D" id="3.30.200.20">
    <property type="entry name" value="Phosphorylase Kinase, domain 1"/>
    <property type="match status" value="1"/>
</dbReference>
<evidence type="ECO:0000256" key="5">
    <source>
        <dbReference type="ARBA" id="ARBA00022840"/>
    </source>
</evidence>
<name>A0A4R7ZEI9_9ACTN</name>
<dbReference type="GO" id="GO:0005524">
    <property type="term" value="F:ATP binding"/>
    <property type="evidence" value="ECO:0007669"/>
    <property type="project" value="UniProtKB-KW"/>
</dbReference>
<evidence type="ECO:0000256" key="4">
    <source>
        <dbReference type="ARBA" id="ARBA00022777"/>
    </source>
</evidence>
<organism evidence="10 11">
    <name type="scientific">Kribbella kalugense</name>
    <dbReference type="NCBI Taxonomy" id="2512221"/>
    <lineage>
        <taxon>Bacteria</taxon>
        <taxon>Bacillati</taxon>
        <taxon>Actinomycetota</taxon>
        <taxon>Actinomycetes</taxon>
        <taxon>Propionibacteriales</taxon>
        <taxon>Kribbellaceae</taxon>
        <taxon>Kribbella</taxon>
    </lineage>
</organism>
<evidence type="ECO:0000256" key="6">
    <source>
        <dbReference type="ARBA" id="ARBA00023251"/>
    </source>
</evidence>
<dbReference type="GO" id="GO:0046872">
    <property type="term" value="F:metal ion binding"/>
    <property type="evidence" value="ECO:0007669"/>
    <property type="project" value="UniProtKB-KW"/>
</dbReference>